<reference evidence="2" key="1">
    <citation type="submission" date="2023-07" db="EMBL/GenBank/DDBJ databases">
        <authorList>
            <consortium name="AG Swart"/>
            <person name="Singh M."/>
            <person name="Singh A."/>
            <person name="Seah K."/>
            <person name="Emmerich C."/>
        </authorList>
    </citation>
    <scope>NUCLEOTIDE SEQUENCE</scope>
    <source>
        <strain evidence="2">DP1</strain>
    </source>
</reference>
<comment type="caution">
    <text evidence="2">The sequence shown here is derived from an EMBL/GenBank/DDBJ whole genome shotgun (WGS) entry which is preliminary data.</text>
</comment>
<dbReference type="AlphaFoldDB" id="A0AAD1XYX7"/>
<dbReference type="InterPro" id="IPR011992">
    <property type="entry name" value="EF-hand-dom_pair"/>
</dbReference>
<name>A0AAD1XYX7_EUPCR</name>
<evidence type="ECO:0000313" key="3">
    <source>
        <dbReference type="Proteomes" id="UP001295684"/>
    </source>
</evidence>
<evidence type="ECO:0000259" key="1">
    <source>
        <dbReference type="PROSITE" id="PS50222"/>
    </source>
</evidence>
<proteinExistence type="predicted"/>
<keyword evidence="3" id="KW-1185">Reference proteome</keyword>
<gene>
    <name evidence="2" type="ORF">ECRASSUSDP1_LOCUS23528</name>
</gene>
<dbReference type="SUPFAM" id="SSF47473">
    <property type="entry name" value="EF-hand"/>
    <property type="match status" value="1"/>
</dbReference>
<dbReference type="InterPro" id="IPR002048">
    <property type="entry name" value="EF_hand_dom"/>
</dbReference>
<dbReference type="Gene3D" id="1.10.238.10">
    <property type="entry name" value="EF-hand"/>
    <property type="match status" value="1"/>
</dbReference>
<dbReference type="Proteomes" id="UP001295684">
    <property type="component" value="Unassembled WGS sequence"/>
</dbReference>
<accession>A0AAD1XYX7</accession>
<evidence type="ECO:0000313" key="2">
    <source>
        <dbReference type="EMBL" id="CAI2382061.1"/>
    </source>
</evidence>
<sequence>MDKDNGKILVAYKLLKMLIFEGNHIMKYFGYLYSTNYLCQYFLLKNFNSFLKITQKFTLLEKQNLTSKISVSEKLIERLKETFKLYSEDKGGYITQEQLGTIMRSHNQSPTEESLQEIIENLNLLMN</sequence>
<protein>
    <recommendedName>
        <fullName evidence="1">EF-hand domain-containing protein</fullName>
    </recommendedName>
</protein>
<dbReference type="GO" id="GO:0005509">
    <property type="term" value="F:calcium ion binding"/>
    <property type="evidence" value="ECO:0007669"/>
    <property type="project" value="InterPro"/>
</dbReference>
<feature type="domain" description="EF-hand" evidence="1">
    <location>
        <begin position="74"/>
        <end position="109"/>
    </location>
</feature>
<dbReference type="EMBL" id="CAMPGE010024204">
    <property type="protein sequence ID" value="CAI2382061.1"/>
    <property type="molecule type" value="Genomic_DNA"/>
</dbReference>
<dbReference type="PROSITE" id="PS50222">
    <property type="entry name" value="EF_HAND_2"/>
    <property type="match status" value="1"/>
</dbReference>
<organism evidence="2 3">
    <name type="scientific">Euplotes crassus</name>
    <dbReference type="NCBI Taxonomy" id="5936"/>
    <lineage>
        <taxon>Eukaryota</taxon>
        <taxon>Sar</taxon>
        <taxon>Alveolata</taxon>
        <taxon>Ciliophora</taxon>
        <taxon>Intramacronucleata</taxon>
        <taxon>Spirotrichea</taxon>
        <taxon>Hypotrichia</taxon>
        <taxon>Euplotida</taxon>
        <taxon>Euplotidae</taxon>
        <taxon>Moneuplotes</taxon>
    </lineage>
</organism>